<dbReference type="SUPFAM" id="SSF54637">
    <property type="entry name" value="Thioesterase/thiol ester dehydrase-isomerase"/>
    <property type="match status" value="1"/>
</dbReference>
<dbReference type="Pfam" id="PF13279">
    <property type="entry name" value="4HBT_2"/>
    <property type="match status" value="1"/>
</dbReference>
<reference evidence="3" key="2">
    <citation type="submission" date="2023-06" db="EMBL/GenBank/DDBJ databases">
        <authorList>
            <person name="Lucena T."/>
            <person name="Sun Q."/>
        </authorList>
    </citation>
    <scope>NUCLEOTIDE SEQUENCE</scope>
    <source>
        <strain evidence="3">CECT 7703</strain>
    </source>
</reference>
<accession>A0ABT8B4F0</accession>
<comment type="caution">
    <text evidence="3">The sequence shown here is derived from an EMBL/GenBank/DDBJ whole genome shotgun (WGS) entry which is preliminary data.</text>
</comment>
<dbReference type="PIRSF" id="PIRSF003230">
    <property type="entry name" value="YbgC"/>
    <property type="match status" value="1"/>
</dbReference>
<comment type="similarity">
    <text evidence="1">Belongs to the 4-hydroxybenzoyl-CoA thioesterase family.</text>
</comment>
<dbReference type="Proteomes" id="UP001180081">
    <property type="component" value="Unassembled WGS sequence"/>
</dbReference>
<organism evidence="3 4">
    <name type="scientific">Chitinimonas viridis</name>
    <dbReference type="NCBI Taxonomy" id="664880"/>
    <lineage>
        <taxon>Bacteria</taxon>
        <taxon>Pseudomonadati</taxon>
        <taxon>Pseudomonadota</taxon>
        <taxon>Betaproteobacteria</taxon>
        <taxon>Neisseriales</taxon>
        <taxon>Chitinibacteraceae</taxon>
        <taxon>Chitinimonas</taxon>
    </lineage>
</organism>
<evidence type="ECO:0000256" key="2">
    <source>
        <dbReference type="ARBA" id="ARBA00022801"/>
    </source>
</evidence>
<sequence>MSHTLHKTVCTFHCDAYGHVNNARYLEFLDEARQSLTDLAWFGSQGIMVVVSRIDIRYVRPAKLGDTLAIETELIELGERHGVLQQLISRDGKTVAMADVTVACLSASSPRPLQLDGELRTRFEAMRKG</sequence>
<gene>
    <name evidence="3" type="ORF">QWZ03_09465</name>
</gene>
<evidence type="ECO:0000256" key="1">
    <source>
        <dbReference type="ARBA" id="ARBA00005953"/>
    </source>
</evidence>
<dbReference type="EC" id="3.1.2.-" evidence="3"/>
<dbReference type="InterPro" id="IPR029069">
    <property type="entry name" value="HotDog_dom_sf"/>
</dbReference>
<dbReference type="PANTHER" id="PTHR31793:SF24">
    <property type="entry name" value="LONG-CHAIN ACYL-COA THIOESTERASE FADM"/>
    <property type="match status" value="1"/>
</dbReference>
<dbReference type="InterPro" id="IPR050563">
    <property type="entry name" value="4-hydroxybenzoyl-CoA_TE"/>
</dbReference>
<protein>
    <submittedName>
        <fullName evidence="3">Thioesterase family protein</fullName>
        <ecNumber evidence="3">3.1.2.-</ecNumber>
    </submittedName>
</protein>
<dbReference type="EMBL" id="JAUFPU010000008">
    <property type="protein sequence ID" value="MDN3576993.1"/>
    <property type="molecule type" value="Genomic_DNA"/>
</dbReference>
<dbReference type="InterPro" id="IPR006684">
    <property type="entry name" value="YbgC/YbaW"/>
</dbReference>
<evidence type="ECO:0000313" key="3">
    <source>
        <dbReference type="EMBL" id="MDN3576993.1"/>
    </source>
</evidence>
<dbReference type="RefSeq" id="WP_290332474.1">
    <property type="nucleotide sequence ID" value="NZ_JAUFPU010000008.1"/>
</dbReference>
<keyword evidence="4" id="KW-1185">Reference proteome</keyword>
<keyword evidence="2 3" id="KW-0378">Hydrolase</keyword>
<name>A0ABT8B4F0_9NEIS</name>
<dbReference type="CDD" id="cd00586">
    <property type="entry name" value="4HBT"/>
    <property type="match status" value="1"/>
</dbReference>
<dbReference type="Gene3D" id="3.10.129.10">
    <property type="entry name" value="Hotdog Thioesterase"/>
    <property type="match status" value="1"/>
</dbReference>
<proteinExistence type="inferred from homology"/>
<dbReference type="GO" id="GO:0016787">
    <property type="term" value="F:hydrolase activity"/>
    <property type="evidence" value="ECO:0007669"/>
    <property type="project" value="UniProtKB-KW"/>
</dbReference>
<dbReference type="PANTHER" id="PTHR31793">
    <property type="entry name" value="4-HYDROXYBENZOYL-COA THIOESTERASE FAMILY MEMBER"/>
    <property type="match status" value="1"/>
</dbReference>
<reference evidence="3" key="1">
    <citation type="journal article" date="2014" name="Int. J. Syst. Evol. Microbiol.">
        <title>Complete genome of a new Firmicutes species belonging to the dominant human colonic microbiota ('Ruminococcus bicirculans') reveals two chromosomes and a selective capacity to utilize plant glucans.</title>
        <authorList>
            <consortium name="NISC Comparative Sequencing Program"/>
            <person name="Wegmann U."/>
            <person name="Louis P."/>
            <person name="Goesmann A."/>
            <person name="Henrissat B."/>
            <person name="Duncan S.H."/>
            <person name="Flint H.J."/>
        </authorList>
    </citation>
    <scope>NUCLEOTIDE SEQUENCE</scope>
    <source>
        <strain evidence="3">CECT 7703</strain>
    </source>
</reference>
<evidence type="ECO:0000313" key="4">
    <source>
        <dbReference type="Proteomes" id="UP001180081"/>
    </source>
</evidence>